<gene>
    <name evidence="1" type="ORF">AXE65_08560</name>
</gene>
<dbReference type="CDD" id="cd00565">
    <property type="entry name" value="Ubl_ThiS"/>
    <property type="match status" value="1"/>
</dbReference>
<name>A0A139SXR8_9GAMM</name>
<comment type="caution">
    <text evidence="1">The sequence shown here is derived from an EMBL/GenBank/DDBJ whole genome shotgun (WGS) entry which is preliminary data.</text>
</comment>
<accession>A0A139SXR8</accession>
<dbReference type="InterPro" id="IPR010035">
    <property type="entry name" value="Thi_S"/>
</dbReference>
<dbReference type="EMBL" id="LSZO01000006">
    <property type="protein sequence ID" value="KXU39407.1"/>
    <property type="molecule type" value="Genomic_DNA"/>
</dbReference>
<dbReference type="Gene3D" id="3.10.20.30">
    <property type="match status" value="1"/>
</dbReference>
<evidence type="ECO:0000313" key="2">
    <source>
        <dbReference type="Proteomes" id="UP000072660"/>
    </source>
</evidence>
<dbReference type="AlphaFoldDB" id="A0A139SXR8"/>
<reference evidence="1 2" key="1">
    <citation type="submission" date="2016-02" db="EMBL/GenBank/DDBJ databases">
        <authorList>
            <person name="Wen L."/>
            <person name="He K."/>
            <person name="Yang H."/>
        </authorList>
    </citation>
    <scope>NUCLEOTIDE SEQUENCE [LARGE SCALE GENOMIC DNA]</scope>
    <source>
        <strain evidence="1 2">CV58</strain>
    </source>
</reference>
<protein>
    <submittedName>
        <fullName evidence="1">Thiamine biosynthesis protein ThiS</fullName>
    </submittedName>
</protein>
<dbReference type="InterPro" id="IPR016155">
    <property type="entry name" value="Mopterin_synth/thiamin_S_b"/>
</dbReference>
<dbReference type="OrthoDB" id="9800283at2"/>
<dbReference type="PANTHER" id="PTHR34472:SF1">
    <property type="entry name" value="SULFUR CARRIER PROTEIN THIS"/>
    <property type="match status" value="1"/>
</dbReference>
<dbReference type="Proteomes" id="UP000072660">
    <property type="component" value="Unassembled WGS sequence"/>
</dbReference>
<proteinExistence type="predicted"/>
<dbReference type="RefSeq" id="WP_068386474.1">
    <property type="nucleotide sequence ID" value="NZ_LSZO01000006.1"/>
</dbReference>
<dbReference type="NCBIfam" id="TIGR01683">
    <property type="entry name" value="thiS"/>
    <property type="match status" value="1"/>
</dbReference>
<sequence>MRIQLNGEPFEFLGTKLDELIAQLALSGKRLAVERNGEVIAHSEHASCWLAEGDCIELVQAIGGG</sequence>
<dbReference type="SUPFAM" id="SSF54285">
    <property type="entry name" value="MoaD/ThiS"/>
    <property type="match status" value="1"/>
</dbReference>
<evidence type="ECO:0000313" key="1">
    <source>
        <dbReference type="EMBL" id="KXU39407.1"/>
    </source>
</evidence>
<dbReference type="Pfam" id="PF02597">
    <property type="entry name" value="ThiS"/>
    <property type="match status" value="1"/>
</dbReference>
<dbReference type="InterPro" id="IPR003749">
    <property type="entry name" value="ThiS/MoaD-like"/>
</dbReference>
<dbReference type="InterPro" id="IPR012675">
    <property type="entry name" value="Beta-grasp_dom_sf"/>
</dbReference>
<organism evidence="1 2">
    <name type="scientific">Ventosimonas gracilis</name>
    <dbReference type="NCBI Taxonomy" id="1680762"/>
    <lineage>
        <taxon>Bacteria</taxon>
        <taxon>Pseudomonadati</taxon>
        <taxon>Pseudomonadota</taxon>
        <taxon>Gammaproteobacteria</taxon>
        <taxon>Pseudomonadales</taxon>
        <taxon>Ventosimonadaceae</taxon>
        <taxon>Ventosimonas</taxon>
    </lineage>
</organism>
<dbReference type="PANTHER" id="PTHR34472">
    <property type="entry name" value="SULFUR CARRIER PROTEIN THIS"/>
    <property type="match status" value="1"/>
</dbReference>
<keyword evidence="2" id="KW-1185">Reference proteome</keyword>